<dbReference type="EMBL" id="JH159151">
    <property type="protein sequence ID" value="EGZ30484.1"/>
    <property type="molecule type" value="Genomic_DNA"/>
</dbReference>
<gene>
    <name evidence="2" type="ORF">PHYSODRAFT_471631</name>
</gene>
<sequence>MAAKRAVICNFEVGDFVLWSRIDARLPTRKLLGRWAFSGNQGPLHSNRFGFAIYSLGAAYDVPGSRLKFYHDADFDETAEICEHLSLQDIIFEARDMVSHRRLVVAWRGLQSIENSWEPTHSNKRAVPALVTKYAKAHSVGELL</sequence>
<organism evidence="2 3">
    <name type="scientific">Phytophthora sojae (strain P6497)</name>
    <name type="common">Soybean stem and root rot agent</name>
    <name type="synonym">Phytophthora megasperma f. sp. glycines</name>
    <dbReference type="NCBI Taxonomy" id="1094619"/>
    <lineage>
        <taxon>Eukaryota</taxon>
        <taxon>Sar</taxon>
        <taxon>Stramenopiles</taxon>
        <taxon>Oomycota</taxon>
        <taxon>Peronosporomycetes</taxon>
        <taxon>Peronosporales</taxon>
        <taxon>Peronosporaceae</taxon>
        <taxon>Phytophthora</taxon>
    </lineage>
</organism>
<evidence type="ECO:0000259" key="1">
    <source>
        <dbReference type="PROSITE" id="PS50013"/>
    </source>
</evidence>
<dbReference type="GeneID" id="20654121"/>
<dbReference type="InterPro" id="IPR000953">
    <property type="entry name" value="Chromo/chromo_shadow_dom"/>
</dbReference>
<name>G4YLK3_PHYSP</name>
<proteinExistence type="predicted"/>
<protein>
    <recommendedName>
        <fullName evidence="1">Chromo domain-containing protein</fullName>
    </recommendedName>
</protein>
<keyword evidence="3" id="KW-1185">Reference proteome</keyword>
<reference evidence="2 3" key="1">
    <citation type="journal article" date="2006" name="Science">
        <title>Phytophthora genome sequences uncover evolutionary origins and mechanisms of pathogenesis.</title>
        <authorList>
            <person name="Tyler B.M."/>
            <person name="Tripathy S."/>
            <person name="Zhang X."/>
            <person name="Dehal P."/>
            <person name="Jiang R.H."/>
            <person name="Aerts A."/>
            <person name="Arredondo F.D."/>
            <person name="Baxter L."/>
            <person name="Bensasson D."/>
            <person name="Beynon J.L."/>
            <person name="Chapman J."/>
            <person name="Damasceno C.M."/>
            <person name="Dorrance A.E."/>
            <person name="Dou D."/>
            <person name="Dickerman A.W."/>
            <person name="Dubchak I.L."/>
            <person name="Garbelotto M."/>
            <person name="Gijzen M."/>
            <person name="Gordon S.G."/>
            <person name="Govers F."/>
            <person name="Grunwald N.J."/>
            <person name="Huang W."/>
            <person name="Ivors K.L."/>
            <person name="Jones R.W."/>
            <person name="Kamoun S."/>
            <person name="Krampis K."/>
            <person name="Lamour K.H."/>
            <person name="Lee M.K."/>
            <person name="McDonald W.H."/>
            <person name="Medina M."/>
            <person name="Meijer H.J."/>
            <person name="Nordberg E.K."/>
            <person name="Maclean D.J."/>
            <person name="Ospina-Giraldo M.D."/>
            <person name="Morris P.F."/>
            <person name="Phuntumart V."/>
            <person name="Putnam N.H."/>
            <person name="Rash S."/>
            <person name="Rose J.K."/>
            <person name="Sakihama Y."/>
            <person name="Salamov A.A."/>
            <person name="Savidor A."/>
            <person name="Scheuring C.F."/>
            <person name="Smith B.M."/>
            <person name="Sobral B.W."/>
            <person name="Terry A."/>
            <person name="Torto-Alalibo T.A."/>
            <person name="Win J."/>
            <person name="Xu Z."/>
            <person name="Zhang H."/>
            <person name="Grigoriev I.V."/>
            <person name="Rokhsar D.S."/>
            <person name="Boore J.L."/>
        </authorList>
    </citation>
    <scope>NUCLEOTIDE SEQUENCE [LARGE SCALE GENOMIC DNA]</scope>
    <source>
        <strain evidence="2 3">P6497</strain>
    </source>
</reference>
<dbReference type="AlphaFoldDB" id="G4YLK3"/>
<dbReference type="RefSeq" id="XP_009517759.1">
    <property type="nucleotide sequence ID" value="XM_009519464.1"/>
</dbReference>
<feature type="domain" description="Chromo" evidence="1">
    <location>
        <begin position="85"/>
        <end position="144"/>
    </location>
</feature>
<dbReference type="OMA" id="KIMHEDI"/>
<evidence type="ECO:0000313" key="3">
    <source>
        <dbReference type="Proteomes" id="UP000002640"/>
    </source>
</evidence>
<dbReference type="InParanoid" id="G4YLK3"/>
<evidence type="ECO:0000313" key="2">
    <source>
        <dbReference type="EMBL" id="EGZ30484.1"/>
    </source>
</evidence>
<dbReference type="PROSITE" id="PS50013">
    <property type="entry name" value="CHROMO_2"/>
    <property type="match status" value="1"/>
</dbReference>
<dbReference type="Proteomes" id="UP000002640">
    <property type="component" value="Unassembled WGS sequence"/>
</dbReference>
<accession>G4YLK3</accession>
<dbReference type="KEGG" id="psoj:PHYSODRAFT_471631"/>